<dbReference type="FunFam" id="1.10.300.10:FF:000001">
    <property type="entry name" value="Adenylosuccinate synthetase"/>
    <property type="match status" value="1"/>
</dbReference>
<dbReference type="PANTHER" id="PTHR11846">
    <property type="entry name" value="ADENYLOSUCCINATE SYNTHETASE"/>
    <property type="match status" value="1"/>
</dbReference>
<dbReference type="AlphaFoldDB" id="A0A0F9HKC3"/>
<name>A0A0F9HKC3_9ZZZZ</name>
<keyword evidence="4" id="KW-0479">Metal-binding</keyword>
<evidence type="ECO:0000256" key="5">
    <source>
        <dbReference type="ARBA" id="ARBA00022741"/>
    </source>
</evidence>
<dbReference type="GO" id="GO:0046872">
    <property type="term" value="F:metal ion binding"/>
    <property type="evidence" value="ECO:0007669"/>
    <property type="project" value="UniProtKB-KW"/>
</dbReference>
<evidence type="ECO:0000256" key="4">
    <source>
        <dbReference type="ARBA" id="ARBA00022723"/>
    </source>
</evidence>
<keyword evidence="3" id="KW-0436">Ligase</keyword>
<dbReference type="InterPro" id="IPR042110">
    <property type="entry name" value="Adenylosuccinate_synth_dom2"/>
</dbReference>
<dbReference type="PANTHER" id="PTHR11846:SF0">
    <property type="entry name" value="ADENYLOSUCCINATE SYNTHETASE"/>
    <property type="match status" value="1"/>
</dbReference>
<dbReference type="FunFam" id="3.90.170.10:FF:000001">
    <property type="entry name" value="Adenylosuccinate synthetase"/>
    <property type="match status" value="1"/>
</dbReference>
<evidence type="ECO:0000256" key="6">
    <source>
        <dbReference type="ARBA" id="ARBA00022755"/>
    </source>
</evidence>
<dbReference type="GO" id="GO:0046040">
    <property type="term" value="P:IMP metabolic process"/>
    <property type="evidence" value="ECO:0007669"/>
    <property type="project" value="TreeGrafter"/>
</dbReference>
<keyword evidence="8" id="KW-0342">GTP-binding</keyword>
<gene>
    <name evidence="9" type="ORF">LCGC14_1772350</name>
</gene>
<evidence type="ECO:0000256" key="2">
    <source>
        <dbReference type="ARBA" id="ARBA00011738"/>
    </source>
</evidence>
<comment type="subunit">
    <text evidence="2">Homodimer.</text>
</comment>
<dbReference type="Gene3D" id="1.10.300.10">
    <property type="entry name" value="Adenylosuccinate Synthetase, subunit A, domain 2"/>
    <property type="match status" value="1"/>
</dbReference>
<dbReference type="GO" id="GO:0044208">
    <property type="term" value="P:'de novo' AMP biosynthetic process"/>
    <property type="evidence" value="ECO:0007669"/>
    <property type="project" value="TreeGrafter"/>
</dbReference>
<comment type="caution">
    <text evidence="9">The sequence shown here is derived from an EMBL/GenBank/DDBJ whole genome shotgun (WGS) entry which is preliminary data.</text>
</comment>
<reference evidence="9" key="1">
    <citation type="journal article" date="2015" name="Nature">
        <title>Complex archaea that bridge the gap between prokaryotes and eukaryotes.</title>
        <authorList>
            <person name="Spang A."/>
            <person name="Saw J.H."/>
            <person name="Jorgensen S.L."/>
            <person name="Zaremba-Niedzwiedzka K."/>
            <person name="Martijn J."/>
            <person name="Lind A.E."/>
            <person name="van Eijk R."/>
            <person name="Schleper C."/>
            <person name="Guy L."/>
            <person name="Ettema T.J."/>
        </authorList>
    </citation>
    <scope>NUCLEOTIDE SEQUENCE</scope>
</reference>
<sequence>MPVIVVVGGQWGDEGKGRVVDLLAQKAQVVARYSAGNNAGHTVVNELGEFKLHLVPAGIFYPDKVCVIGNGVVVDPPVLLAEIEELQSRGVSVQGRLFLSDRAQVLMPWHPIIERMDEELRGKAAIETTGRGVGPAFVDKVGRAGVRIADLMEKESLLELLSFLVPYKNATLEKLYGAEPLSTERVHAEYAEYGSRLAPFVTDTAALVQEAMGRGDTVLLEGAQGSLLDLDAGTYEYVTSSVPSSLAGGAGIGIGIGPTNIDSVLGVYKAYNTRVGAGPMPTELTDETGTLLREGGPRPEYGATTGRPRRCGWFDAVAARYTARLNGVTAIALTRLDVLDPLPTIKVCTEYQLEGERTDSLPASRGMLARATPIYEELAGWQQDTSTARRFKDLPENARAYVRRIEELLDAPVHLVSVGPERDQAIPIKPIL</sequence>
<dbReference type="InterPro" id="IPR001114">
    <property type="entry name" value="Adenylosuccinate_synthetase"/>
</dbReference>
<keyword evidence="6" id="KW-0658">Purine biosynthesis</keyword>
<dbReference type="GO" id="GO:0005525">
    <property type="term" value="F:GTP binding"/>
    <property type="evidence" value="ECO:0007669"/>
    <property type="project" value="UniProtKB-KW"/>
</dbReference>
<dbReference type="EMBL" id="LAZR01016638">
    <property type="protein sequence ID" value="KKM03647.1"/>
    <property type="molecule type" value="Genomic_DNA"/>
</dbReference>
<keyword evidence="7" id="KW-0460">Magnesium</keyword>
<dbReference type="InterPro" id="IPR018220">
    <property type="entry name" value="Adenylosuccin_syn_GTP-bd"/>
</dbReference>
<evidence type="ECO:0000256" key="3">
    <source>
        <dbReference type="ARBA" id="ARBA00022598"/>
    </source>
</evidence>
<dbReference type="NCBIfam" id="NF002223">
    <property type="entry name" value="PRK01117.1"/>
    <property type="match status" value="1"/>
</dbReference>
<organism evidence="9">
    <name type="scientific">marine sediment metagenome</name>
    <dbReference type="NCBI Taxonomy" id="412755"/>
    <lineage>
        <taxon>unclassified sequences</taxon>
        <taxon>metagenomes</taxon>
        <taxon>ecological metagenomes</taxon>
    </lineage>
</organism>
<dbReference type="Pfam" id="PF00709">
    <property type="entry name" value="Adenylsucc_synt"/>
    <property type="match status" value="1"/>
</dbReference>
<comment type="cofactor">
    <cofactor evidence="1">
        <name>Mg(2+)</name>
        <dbReference type="ChEBI" id="CHEBI:18420"/>
    </cofactor>
</comment>
<dbReference type="InterPro" id="IPR042109">
    <property type="entry name" value="Adenylosuccinate_synth_dom1"/>
</dbReference>
<dbReference type="Gene3D" id="3.90.170.10">
    <property type="entry name" value="Adenylosuccinate Synthetase, subunit A, domain 3"/>
    <property type="match status" value="1"/>
</dbReference>
<dbReference type="GO" id="GO:0004019">
    <property type="term" value="F:adenylosuccinate synthase activity"/>
    <property type="evidence" value="ECO:0007669"/>
    <property type="project" value="InterPro"/>
</dbReference>
<dbReference type="NCBIfam" id="TIGR00184">
    <property type="entry name" value="purA"/>
    <property type="match status" value="1"/>
</dbReference>
<accession>A0A0F9HKC3</accession>
<keyword evidence="5" id="KW-0547">Nucleotide-binding</keyword>
<dbReference type="InterPro" id="IPR042111">
    <property type="entry name" value="Adenylosuccinate_synth_dom3"/>
</dbReference>
<evidence type="ECO:0008006" key="10">
    <source>
        <dbReference type="Google" id="ProtNLM"/>
    </source>
</evidence>
<evidence type="ECO:0000256" key="7">
    <source>
        <dbReference type="ARBA" id="ARBA00022842"/>
    </source>
</evidence>
<protein>
    <recommendedName>
        <fullName evidence="10">Adenylosuccinate synthetase</fullName>
    </recommendedName>
</protein>
<dbReference type="InterPro" id="IPR027417">
    <property type="entry name" value="P-loop_NTPase"/>
</dbReference>
<evidence type="ECO:0000313" key="9">
    <source>
        <dbReference type="EMBL" id="KKM03647.1"/>
    </source>
</evidence>
<evidence type="ECO:0000256" key="1">
    <source>
        <dbReference type="ARBA" id="ARBA00001946"/>
    </source>
</evidence>
<proteinExistence type="inferred from homology"/>
<dbReference type="GO" id="GO:0005737">
    <property type="term" value="C:cytoplasm"/>
    <property type="evidence" value="ECO:0007669"/>
    <property type="project" value="TreeGrafter"/>
</dbReference>
<dbReference type="Gene3D" id="3.40.440.10">
    <property type="entry name" value="Adenylosuccinate Synthetase, subunit A, domain 1"/>
    <property type="match status" value="1"/>
</dbReference>
<dbReference type="PROSITE" id="PS01266">
    <property type="entry name" value="ADENYLOSUCCIN_SYN_1"/>
    <property type="match status" value="1"/>
</dbReference>
<evidence type="ECO:0000256" key="8">
    <source>
        <dbReference type="ARBA" id="ARBA00023134"/>
    </source>
</evidence>
<dbReference type="SUPFAM" id="SSF52540">
    <property type="entry name" value="P-loop containing nucleoside triphosphate hydrolases"/>
    <property type="match status" value="1"/>
</dbReference>
<dbReference type="HAMAP" id="MF_00011">
    <property type="entry name" value="Adenylosucc_synth"/>
    <property type="match status" value="1"/>
</dbReference>
<dbReference type="CDD" id="cd03108">
    <property type="entry name" value="AdSS"/>
    <property type="match status" value="1"/>
</dbReference>
<dbReference type="SMART" id="SM00788">
    <property type="entry name" value="Adenylsucc_synt"/>
    <property type="match status" value="1"/>
</dbReference>